<gene>
    <name evidence="2" type="ORF">JTBM06_V1_40028</name>
</gene>
<protein>
    <recommendedName>
        <fullName evidence="1">AbiEi antitoxin C-terminal domain-containing protein</fullName>
    </recommendedName>
</protein>
<organism evidence="2">
    <name type="scientific">uncultured Woeseiaceae bacterium</name>
    <dbReference type="NCBI Taxonomy" id="1983305"/>
    <lineage>
        <taxon>Bacteria</taxon>
        <taxon>Pseudomonadati</taxon>
        <taxon>Pseudomonadota</taxon>
        <taxon>Gammaproteobacteria</taxon>
        <taxon>Woeseiales</taxon>
        <taxon>Woeseiaceae</taxon>
        <taxon>environmental samples</taxon>
    </lineage>
</organism>
<proteinExistence type="predicted"/>
<evidence type="ECO:0000313" key="2">
    <source>
        <dbReference type="EMBL" id="VUX55551.1"/>
    </source>
</evidence>
<feature type="domain" description="AbiEi antitoxin C-terminal" evidence="1">
    <location>
        <begin position="79"/>
        <end position="216"/>
    </location>
</feature>
<dbReference type="InterPro" id="IPR018547">
    <property type="entry name" value="AbiEi_C"/>
</dbReference>
<accession>A0A7D9D372</accession>
<reference evidence="2" key="1">
    <citation type="submission" date="2019-07" db="EMBL/GenBank/DDBJ databases">
        <authorList>
            <person name="Weber M."/>
            <person name="Kostadinov I."/>
            <person name="Kostadinov D I."/>
        </authorList>
    </citation>
    <scope>NUCLEOTIDE SEQUENCE</scope>
    <source>
        <strain evidence="2">Gfbio:sag-sample-m06:053724c1-46a9-4a36-b237-ea2bf867836b</strain>
    </source>
</reference>
<dbReference type="AlphaFoldDB" id="A0A7D9D372"/>
<name>A0A7D9D372_9GAMM</name>
<dbReference type="EMBL" id="LR633967">
    <property type="protein sequence ID" value="VUX55551.1"/>
    <property type="molecule type" value="Genomic_DNA"/>
</dbReference>
<sequence>MMLDQRSALSSYMTRLLSEGRAVFTSAEAQKALGIGKGALLDTAEKQQQRKYLIRPRRGFYVIVPPQFLALGAPPPSWYIDSLMRHENRPYYVALLKAAELHGATHQAVMEFQIITDKRLPKIRAGRSSIVFYYRKDMDAIASGLENHKTDTGRMKVSCLELTILDLLRYRHAGGGLNHIATVLSDLGERIDAPRLAALSSAFERSVVQRLGHLLGRLNFQDKANLLYESVLQGPVLPWIELEPRQATDSQLAPAIAERDDRWRVIVRRPLDSDT</sequence>
<evidence type="ECO:0000259" key="1">
    <source>
        <dbReference type="Pfam" id="PF09407"/>
    </source>
</evidence>
<dbReference type="Pfam" id="PF09407">
    <property type="entry name" value="AbiEi_1"/>
    <property type="match status" value="1"/>
</dbReference>